<dbReference type="Gramene" id="KQK88029">
    <property type="protein sequence ID" value="KQK88029"/>
    <property type="gene ID" value="SETIT_040690mg"/>
</dbReference>
<dbReference type="InParanoid" id="K4AP42"/>
<dbReference type="HOGENOM" id="CLU_3385676_0_0_1"/>
<accession>K4AP42</accession>
<organism evidence="1 2">
    <name type="scientific">Setaria italica</name>
    <name type="common">Foxtail millet</name>
    <name type="synonym">Panicum italicum</name>
    <dbReference type="NCBI Taxonomy" id="4555"/>
    <lineage>
        <taxon>Eukaryota</taxon>
        <taxon>Viridiplantae</taxon>
        <taxon>Streptophyta</taxon>
        <taxon>Embryophyta</taxon>
        <taxon>Tracheophyta</taxon>
        <taxon>Spermatophyta</taxon>
        <taxon>Magnoliopsida</taxon>
        <taxon>Liliopsida</taxon>
        <taxon>Poales</taxon>
        <taxon>Poaceae</taxon>
        <taxon>PACMAD clade</taxon>
        <taxon>Panicoideae</taxon>
        <taxon>Panicodae</taxon>
        <taxon>Paniceae</taxon>
        <taxon>Cenchrinae</taxon>
        <taxon>Setaria</taxon>
    </lineage>
</organism>
<name>K4AP42_SETIT</name>
<dbReference type="AlphaFoldDB" id="K4AP42"/>
<sequence>MGLWYVVPSFSFQELLSCKAVSPVLIAQSFLKK</sequence>
<reference evidence="1" key="2">
    <citation type="submission" date="2018-08" db="UniProtKB">
        <authorList>
            <consortium name="EnsemblPlants"/>
        </authorList>
    </citation>
    <scope>IDENTIFICATION</scope>
    <source>
        <strain evidence="1">Yugu1</strain>
    </source>
</reference>
<dbReference type="Proteomes" id="UP000004995">
    <property type="component" value="Unassembled WGS sequence"/>
</dbReference>
<evidence type="ECO:0000313" key="1">
    <source>
        <dbReference type="EnsemblPlants" id="KQK88029"/>
    </source>
</evidence>
<keyword evidence="2" id="KW-1185">Reference proteome</keyword>
<proteinExistence type="predicted"/>
<dbReference type="EMBL" id="AGNK02005476">
    <property type="status" value="NOT_ANNOTATED_CDS"/>
    <property type="molecule type" value="Genomic_DNA"/>
</dbReference>
<dbReference type="EnsemblPlants" id="KQK88029">
    <property type="protein sequence ID" value="KQK88029"/>
    <property type="gene ID" value="SETIT_040690mg"/>
</dbReference>
<evidence type="ECO:0000313" key="2">
    <source>
        <dbReference type="Proteomes" id="UP000004995"/>
    </source>
</evidence>
<reference evidence="2" key="1">
    <citation type="journal article" date="2012" name="Nat. Biotechnol.">
        <title>Reference genome sequence of the model plant Setaria.</title>
        <authorList>
            <person name="Bennetzen J.L."/>
            <person name="Schmutz J."/>
            <person name="Wang H."/>
            <person name="Percifield R."/>
            <person name="Hawkins J."/>
            <person name="Pontaroli A.C."/>
            <person name="Estep M."/>
            <person name="Feng L."/>
            <person name="Vaughn J.N."/>
            <person name="Grimwood J."/>
            <person name="Jenkins J."/>
            <person name="Barry K."/>
            <person name="Lindquist E."/>
            <person name="Hellsten U."/>
            <person name="Deshpande S."/>
            <person name="Wang X."/>
            <person name="Wu X."/>
            <person name="Mitros T."/>
            <person name="Triplett J."/>
            <person name="Yang X."/>
            <person name="Ye C.Y."/>
            <person name="Mauro-Herrera M."/>
            <person name="Wang L."/>
            <person name="Li P."/>
            <person name="Sharma M."/>
            <person name="Sharma R."/>
            <person name="Ronald P.C."/>
            <person name="Panaud O."/>
            <person name="Kellogg E.A."/>
            <person name="Brutnell T.P."/>
            <person name="Doust A.N."/>
            <person name="Tuskan G.A."/>
            <person name="Rokhsar D."/>
            <person name="Devos K.M."/>
        </authorList>
    </citation>
    <scope>NUCLEOTIDE SEQUENCE [LARGE SCALE GENOMIC DNA]</scope>
    <source>
        <strain evidence="2">cv. Yugu1</strain>
    </source>
</reference>
<protein>
    <submittedName>
        <fullName evidence="1">Uncharacterized protein</fullName>
    </submittedName>
</protein>